<reference evidence="2 3" key="1">
    <citation type="submission" date="2011-08" db="EMBL/GenBank/DDBJ databases">
        <authorList>
            <person name="Liu Z.J."/>
            <person name="Shi F.L."/>
            <person name="Lu J.Q."/>
            <person name="Li M."/>
            <person name="Wang Z.L."/>
        </authorList>
    </citation>
    <scope>NUCLEOTIDE SEQUENCE [LARGE SCALE GENOMIC DNA]</scope>
    <source>
        <strain evidence="2 3">USNM 41457</strain>
    </source>
</reference>
<dbReference type="STRING" id="1003232.J9DAC4"/>
<protein>
    <recommendedName>
        <fullName evidence="1">BZIP domain-containing protein</fullName>
    </recommendedName>
</protein>
<dbReference type="Proteomes" id="UP000003163">
    <property type="component" value="Unassembled WGS sequence"/>
</dbReference>
<dbReference type="InParanoid" id="J9DAC4"/>
<comment type="caution">
    <text evidence="2">The sequence shown here is derived from an EMBL/GenBank/DDBJ whole genome shotgun (WGS) entry which is preliminary data.</text>
</comment>
<evidence type="ECO:0000313" key="2">
    <source>
        <dbReference type="EMBL" id="EJW04459.1"/>
    </source>
</evidence>
<dbReference type="VEuPathDB" id="MicrosporidiaDB:EDEG_01329"/>
<evidence type="ECO:0000259" key="1">
    <source>
        <dbReference type="PROSITE" id="PS00036"/>
    </source>
</evidence>
<dbReference type="SUPFAM" id="SSF57959">
    <property type="entry name" value="Leucine zipper domain"/>
    <property type="match status" value="1"/>
</dbReference>
<dbReference type="GO" id="GO:0003700">
    <property type="term" value="F:DNA-binding transcription factor activity"/>
    <property type="evidence" value="ECO:0007669"/>
    <property type="project" value="InterPro"/>
</dbReference>
<evidence type="ECO:0000313" key="3">
    <source>
        <dbReference type="Proteomes" id="UP000003163"/>
    </source>
</evidence>
<dbReference type="Pfam" id="PF00170">
    <property type="entry name" value="bZIP_1"/>
    <property type="match status" value="1"/>
</dbReference>
<keyword evidence="3" id="KW-1185">Reference proteome</keyword>
<proteinExistence type="predicted"/>
<dbReference type="HOGENOM" id="CLU_425139_0_0_1"/>
<dbReference type="AlphaFoldDB" id="J9DAC4"/>
<organism evidence="2 3">
    <name type="scientific">Edhazardia aedis (strain USNM 41457)</name>
    <name type="common">Microsporidian parasite</name>
    <dbReference type="NCBI Taxonomy" id="1003232"/>
    <lineage>
        <taxon>Eukaryota</taxon>
        <taxon>Fungi</taxon>
        <taxon>Fungi incertae sedis</taxon>
        <taxon>Microsporidia</taxon>
        <taxon>Edhazardia</taxon>
    </lineage>
</organism>
<sequence length="644" mass="75233">MNKKSLDFRESNYSHTHNIKTTEKTDNCSGTKQKITLDAKNIVSDSVEKTLNNTNSHMYMNRCVNDSKQSLCDSNKPQKTSSLSVDRFTEDMCRSRNSENSPVSLLRQKGSITPVYDIQIGNRGKQDGKYDNDMITSDNSNIKVCDIGMLGEISYWSMHDKDINLNLKGVNCTMDNGLEHDSKLDNLSSKGNVDNTFIQSHVEQSGNMNNFSLKNNINANLPDNLYRNDEYKGFDISNINNMGEPTNNFIKKNVNEYFPNNNYMRSYEIKEGEFSSKHLGNSFVKKDIKLTNKDFSNDNRHDINNLGQNNENQHHNLIGKIFDNYQNHNKNENINMNDPEFHKIVQNDYNMMSSKINHSYVSNTSMQGSKERDGFVNINKPPHFYQGNNSMSDFNNKENISNDKMICDFNCKINNKIMDEYEETNKRGNIYNMDSRECISIDKKNHLDNFHNMFRENILDRSDCQSHDAYQQSIIDMQSSIQNSSQQNKNELSFSSNASYNDFMQANKDNPNLKIQIKKERNRMAAKKSRDKKACYIRELEMKTKYQEIAFEHYNNALYEYDMISSEILSFIENFFQDCNRLENNTILLLENMKRIRNTPYNKGYYLTEISDIFPDRKMFVTNERIERLINLIRNYVNCEKPYN</sequence>
<dbReference type="CDD" id="cd14686">
    <property type="entry name" value="bZIP"/>
    <property type="match status" value="1"/>
</dbReference>
<dbReference type="EMBL" id="AFBI03000018">
    <property type="protein sequence ID" value="EJW04459.1"/>
    <property type="molecule type" value="Genomic_DNA"/>
</dbReference>
<name>J9DAC4_EDHAE</name>
<dbReference type="InterPro" id="IPR046347">
    <property type="entry name" value="bZIP_sf"/>
</dbReference>
<dbReference type="PROSITE" id="PS00036">
    <property type="entry name" value="BZIP_BASIC"/>
    <property type="match status" value="1"/>
</dbReference>
<gene>
    <name evidence="2" type="ORF">EDEG_01329</name>
</gene>
<reference evidence="3" key="2">
    <citation type="submission" date="2015-07" db="EMBL/GenBank/DDBJ databases">
        <title>Contrasting host-pathogen interactions and genome evolution in two generalist and specialist microsporidian pathogens of mosquitoes.</title>
        <authorList>
            <consortium name="The Broad Institute Genomics Platform"/>
            <consortium name="The Broad Institute Genome Sequencing Center for Infectious Disease"/>
            <person name="Cuomo C.A."/>
            <person name="Sanscrainte N.D."/>
            <person name="Goldberg J.M."/>
            <person name="Heiman D."/>
            <person name="Young S."/>
            <person name="Zeng Q."/>
            <person name="Becnel J.J."/>
            <person name="Birren B.W."/>
        </authorList>
    </citation>
    <scope>NUCLEOTIDE SEQUENCE [LARGE SCALE GENOMIC DNA]</scope>
    <source>
        <strain evidence="3">USNM 41457</strain>
    </source>
</reference>
<feature type="domain" description="BZIP" evidence="1">
    <location>
        <begin position="518"/>
        <end position="532"/>
    </location>
</feature>
<dbReference type="InterPro" id="IPR004827">
    <property type="entry name" value="bZIP"/>
</dbReference>
<dbReference type="OrthoDB" id="2187714at2759"/>
<dbReference type="Gene3D" id="1.20.5.170">
    <property type="match status" value="1"/>
</dbReference>
<accession>J9DAC4</accession>